<keyword evidence="6 7" id="KW-0119">Carbohydrate metabolism</keyword>
<keyword evidence="3 7" id="KW-0313">Glucose metabolism</keyword>
<evidence type="ECO:0000256" key="4">
    <source>
        <dbReference type="ARBA" id="ARBA00022857"/>
    </source>
</evidence>
<dbReference type="GO" id="GO:0005829">
    <property type="term" value="C:cytosol"/>
    <property type="evidence" value="ECO:0007669"/>
    <property type="project" value="TreeGrafter"/>
</dbReference>
<name>A0AAU7ATV7_9ACTN</name>
<dbReference type="SUPFAM" id="SSF51735">
    <property type="entry name" value="NAD(P)-binding Rossmann-fold domains"/>
    <property type="match status" value="1"/>
</dbReference>
<evidence type="ECO:0000256" key="3">
    <source>
        <dbReference type="ARBA" id="ARBA00022526"/>
    </source>
</evidence>
<organism evidence="11">
    <name type="scientific">Paraconexibacter sp. AEG42_29</name>
    <dbReference type="NCBI Taxonomy" id="2997339"/>
    <lineage>
        <taxon>Bacteria</taxon>
        <taxon>Bacillati</taxon>
        <taxon>Actinomycetota</taxon>
        <taxon>Thermoleophilia</taxon>
        <taxon>Solirubrobacterales</taxon>
        <taxon>Paraconexibacteraceae</taxon>
        <taxon>Paraconexibacter</taxon>
    </lineage>
</organism>
<evidence type="ECO:0000256" key="6">
    <source>
        <dbReference type="ARBA" id="ARBA00023277"/>
    </source>
</evidence>
<feature type="binding site" evidence="7">
    <location>
        <position position="50"/>
    </location>
    <ligand>
        <name>NADP(+)</name>
        <dbReference type="ChEBI" id="CHEBI:58349"/>
    </ligand>
</feature>
<feature type="binding site" evidence="7">
    <location>
        <position position="181"/>
    </location>
    <ligand>
        <name>substrate</name>
    </ligand>
</feature>
<gene>
    <name evidence="11" type="primary">zwf2_1</name>
    <name evidence="7" type="synonym">zwf</name>
    <name evidence="11" type="ORF">DSM112329_01880</name>
</gene>
<feature type="domain" description="Glucose-6-phosphate dehydrogenase C-terminal" evidence="10">
    <location>
        <begin position="192"/>
        <end position="471"/>
    </location>
</feature>
<feature type="binding site" evidence="7">
    <location>
        <position position="238"/>
    </location>
    <ligand>
        <name>substrate</name>
    </ligand>
</feature>
<evidence type="ECO:0000256" key="1">
    <source>
        <dbReference type="ARBA" id="ARBA00004937"/>
    </source>
</evidence>
<dbReference type="Pfam" id="PF00479">
    <property type="entry name" value="G6PD_N"/>
    <property type="match status" value="1"/>
</dbReference>
<evidence type="ECO:0000256" key="2">
    <source>
        <dbReference type="ARBA" id="ARBA00009975"/>
    </source>
</evidence>
<feature type="binding site" evidence="7">
    <location>
        <position position="219"/>
    </location>
    <ligand>
        <name>substrate</name>
    </ligand>
</feature>
<protein>
    <recommendedName>
        <fullName evidence="7">Glucose-6-phosphate 1-dehydrogenase</fullName>
        <shortName evidence="7">G6PD</shortName>
        <ecNumber evidence="7">1.1.1.49</ecNumber>
    </recommendedName>
</protein>
<evidence type="ECO:0000256" key="8">
    <source>
        <dbReference type="SAM" id="MobiDB-lite"/>
    </source>
</evidence>
<dbReference type="InterPro" id="IPR022674">
    <property type="entry name" value="G6P_DH_NAD-bd"/>
</dbReference>
<evidence type="ECO:0000259" key="9">
    <source>
        <dbReference type="Pfam" id="PF00479"/>
    </source>
</evidence>
<dbReference type="PIRSF" id="PIRSF000110">
    <property type="entry name" value="G6PD"/>
    <property type="match status" value="1"/>
</dbReference>
<accession>A0AAU7ATV7</accession>
<dbReference type="PANTHER" id="PTHR23429">
    <property type="entry name" value="GLUCOSE-6-PHOSPHATE 1-DEHYDROGENASE G6PD"/>
    <property type="match status" value="1"/>
</dbReference>
<dbReference type="EC" id="1.1.1.49" evidence="7"/>
<comment type="function">
    <text evidence="7">Catalyzes the oxidation of glucose 6-phosphate to 6-phosphogluconolactone.</text>
</comment>
<dbReference type="PANTHER" id="PTHR23429:SF0">
    <property type="entry name" value="GLUCOSE-6-PHOSPHATE 1-DEHYDROGENASE"/>
    <property type="match status" value="1"/>
</dbReference>
<comment type="catalytic activity">
    <reaction evidence="7">
        <text>D-glucose 6-phosphate + NADP(+) = 6-phospho-D-glucono-1,5-lactone + NADPH + H(+)</text>
        <dbReference type="Rhea" id="RHEA:15841"/>
        <dbReference type="ChEBI" id="CHEBI:15378"/>
        <dbReference type="ChEBI" id="CHEBI:57783"/>
        <dbReference type="ChEBI" id="CHEBI:57955"/>
        <dbReference type="ChEBI" id="CHEBI:58349"/>
        <dbReference type="ChEBI" id="CHEBI:61548"/>
        <dbReference type="EC" id="1.1.1.49"/>
    </reaction>
</comment>
<dbReference type="InterPro" id="IPR019796">
    <property type="entry name" value="G6P_DH_AS"/>
</dbReference>
<comment type="caution">
    <text evidence="7">Lacks conserved residue(s) required for the propagation of feature annotation.</text>
</comment>
<feature type="binding site" evidence="7">
    <location>
        <position position="185"/>
    </location>
    <ligand>
        <name>substrate</name>
    </ligand>
</feature>
<dbReference type="AlphaFoldDB" id="A0AAU7ATV7"/>
<dbReference type="PRINTS" id="PR00079">
    <property type="entry name" value="G6PDHDRGNASE"/>
</dbReference>
<dbReference type="RefSeq" id="WP_354701560.1">
    <property type="nucleotide sequence ID" value="NZ_CP114014.1"/>
</dbReference>
<keyword evidence="5 7" id="KW-0560">Oxidoreductase</keyword>
<feature type="domain" description="Glucose-6-phosphate dehydrogenase NAD-binding" evidence="9">
    <location>
        <begin position="13"/>
        <end position="190"/>
    </location>
</feature>
<dbReference type="PROSITE" id="PS00069">
    <property type="entry name" value="G6P_DEHYDROGENASE"/>
    <property type="match status" value="1"/>
</dbReference>
<dbReference type="InterPro" id="IPR001282">
    <property type="entry name" value="G6P_DH"/>
</dbReference>
<dbReference type="KEGG" id="parq:DSM112329_01880"/>
<keyword evidence="4 7" id="KW-0521">NADP</keyword>
<feature type="binding site" evidence="7">
    <location>
        <position position="151"/>
    </location>
    <ligand>
        <name>NADP(+)</name>
        <dbReference type="ChEBI" id="CHEBI:58349"/>
    </ligand>
</feature>
<dbReference type="GO" id="GO:0004345">
    <property type="term" value="F:glucose-6-phosphate dehydrogenase activity"/>
    <property type="evidence" value="ECO:0007669"/>
    <property type="project" value="UniProtKB-UniRule"/>
</dbReference>
<sequence>MTASSRPANRILVLFGASGDLAARKLFPGLLHLDRQGLMPEDYRIIGSGRHSPGSDDEFRETVADALQEHAAEDVEDQDAVDAFLQRISFVVSSADDGADLRDAVTAAEEEVGADGDRLLYLSVPPGAMKAMVGMLGETGLADGAALVVEKPFGMDVPSAQDLNAALHDVLEEEQIYRIDHFLGKEAAQNILAFRFANGLFEPVWNRDHIAYVQIDVPEDLDIAGRAAFYEETGAFRDMIVTHLMQLMALVALEPPTRLESAALHAERTKLFDAIRPLDPAQVVFGQYEGYRDEDDVADDSTRETFAALEVRIDSWRWHGVPFLLRTGKAMATSSRTITVGFRDAPLQMFPLHETGDDAAGTPPTEVVFDLSEDPTIGIDLLTKVPGPTLELARATMRLDVEEELGGAAALEAYARLLHDVMLGERLLFTRAEQIERLWEICQPVLDDPPEALPYPRGSWGPDAAQDLAGPRGWRLQDDGS</sequence>
<dbReference type="Pfam" id="PF02781">
    <property type="entry name" value="G6PD_C"/>
    <property type="match status" value="1"/>
</dbReference>
<evidence type="ECO:0000256" key="5">
    <source>
        <dbReference type="ARBA" id="ARBA00023002"/>
    </source>
</evidence>
<dbReference type="HAMAP" id="MF_00966">
    <property type="entry name" value="G6PD"/>
    <property type="match status" value="1"/>
</dbReference>
<reference evidence="11" key="1">
    <citation type="submission" date="2022-12" db="EMBL/GenBank/DDBJ databases">
        <title>Paraconexibacter alkalitolerans sp. nov. and Baekduia alba sp. nov., isolated from soil and emended description of the genera Paraconexibacter (Chun et al., 2020) and Baekduia (An et al., 2020).</title>
        <authorList>
            <person name="Vieira S."/>
            <person name="Huber K.J."/>
            <person name="Geppert A."/>
            <person name="Wolf J."/>
            <person name="Neumann-Schaal M."/>
            <person name="Muesken M."/>
            <person name="Overmann J."/>
        </authorList>
    </citation>
    <scope>NUCLEOTIDE SEQUENCE</scope>
    <source>
        <strain evidence="11">AEG42_29</strain>
    </source>
</reference>
<evidence type="ECO:0000259" key="10">
    <source>
        <dbReference type="Pfam" id="PF02781"/>
    </source>
</evidence>
<dbReference type="Gene3D" id="3.30.360.10">
    <property type="entry name" value="Dihydrodipicolinate Reductase, domain 2"/>
    <property type="match status" value="1"/>
</dbReference>
<comment type="similarity">
    <text evidence="2 7">Belongs to the glucose-6-phosphate dehydrogenase family.</text>
</comment>
<feature type="active site" description="Proton acceptor" evidence="7">
    <location>
        <position position="243"/>
    </location>
</feature>
<feature type="region of interest" description="Disordered" evidence="8">
    <location>
        <begin position="451"/>
        <end position="481"/>
    </location>
</feature>
<dbReference type="EMBL" id="CP114014">
    <property type="protein sequence ID" value="XAY05039.1"/>
    <property type="molecule type" value="Genomic_DNA"/>
</dbReference>
<dbReference type="GO" id="GO:0006006">
    <property type="term" value="P:glucose metabolic process"/>
    <property type="evidence" value="ECO:0007669"/>
    <property type="project" value="UniProtKB-KW"/>
</dbReference>
<proteinExistence type="inferred from homology"/>
<dbReference type="Gene3D" id="3.40.50.720">
    <property type="entry name" value="NAD(P)-binding Rossmann-like Domain"/>
    <property type="match status" value="1"/>
</dbReference>
<dbReference type="NCBIfam" id="TIGR00871">
    <property type="entry name" value="zwf"/>
    <property type="match status" value="1"/>
</dbReference>
<evidence type="ECO:0000256" key="7">
    <source>
        <dbReference type="HAMAP-Rule" id="MF_00966"/>
    </source>
</evidence>
<dbReference type="SUPFAM" id="SSF55347">
    <property type="entry name" value="Glyceraldehyde-3-phosphate dehydrogenase-like, C-terminal domain"/>
    <property type="match status" value="1"/>
</dbReference>
<dbReference type="InterPro" id="IPR036291">
    <property type="entry name" value="NAD(P)-bd_dom_sf"/>
</dbReference>
<dbReference type="InterPro" id="IPR022675">
    <property type="entry name" value="G6P_DH_C"/>
</dbReference>
<dbReference type="GO" id="GO:0050661">
    <property type="term" value="F:NADP binding"/>
    <property type="evidence" value="ECO:0007669"/>
    <property type="project" value="UniProtKB-UniRule"/>
</dbReference>
<evidence type="ECO:0000313" key="11">
    <source>
        <dbReference type="EMBL" id="XAY05039.1"/>
    </source>
</evidence>
<dbReference type="GO" id="GO:0009051">
    <property type="term" value="P:pentose-phosphate shunt, oxidative branch"/>
    <property type="evidence" value="ECO:0007669"/>
    <property type="project" value="TreeGrafter"/>
</dbReference>
<feature type="binding site" evidence="7">
    <location>
        <position position="329"/>
    </location>
    <ligand>
        <name>substrate</name>
    </ligand>
</feature>
<comment type="pathway">
    <text evidence="1 7">Carbohydrate degradation; pentose phosphate pathway; D-ribulose 5-phosphate from D-glucose 6-phosphate (oxidative stage): step 1/3.</text>
</comment>